<dbReference type="PROSITE" id="PS51257">
    <property type="entry name" value="PROKAR_LIPOPROTEIN"/>
    <property type="match status" value="1"/>
</dbReference>
<dbReference type="RefSeq" id="WP_319836398.1">
    <property type="nucleotide sequence ID" value="NZ_CP137624.1"/>
</dbReference>
<evidence type="ECO:0008006" key="4">
    <source>
        <dbReference type="Google" id="ProtNLM"/>
    </source>
</evidence>
<evidence type="ECO:0000256" key="1">
    <source>
        <dbReference type="SAM" id="SignalP"/>
    </source>
</evidence>
<keyword evidence="3" id="KW-1185">Reference proteome</keyword>
<gene>
    <name evidence="2" type="ORF">R6U77_15855</name>
</gene>
<evidence type="ECO:0000313" key="2">
    <source>
        <dbReference type="EMBL" id="WPK11347.1"/>
    </source>
</evidence>
<organism evidence="2 3">
    <name type="scientific">Lysinibacillus louembei</name>
    <dbReference type="NCBI Taxonomy" id="1470088"/>
    <lineage>
        <taxon>Bacteria</taxon>
        <taxon>Bacillati</taxon>
        <taxon>Bacillota</taxon>
        <taxon>Bacilli</taxon>
        <taxon>Bacillales</taxon>
        <taxon>Bacillaceae</taxon>
        <taxon>Lysinibacillus</taxon>
    </lineage>
</organism>
<protein>
    <recommendedName>
        <fullName evidence="4">Lipoprotein</fullName>
    </recommendedName>
</protein>
<sequence length="147" mass="16248">MRIGFILVLLLLVAGCVGKPASPNQNMEPPAVQLTIADEQIKTYRGTYSWSYFDVSSGQTTNVMADHAPPYEIVAIDQSANVNLAAPISLHFTKEPTEVEINLWRNQAIVETYSSLEEIEEKGAYIIEIVATWKEGTATYVTALDIK</sequence>
<accession>A0ABZ0RVQ1</accession>
<feature type="chain" id="PRO_5046527594" description="Lipoprotein" evidence="1">
    <location>
        <begin position="22"/>
        <end position="147"/>
    </location>
</feature>
<name>A0ABZ0RVQ1_9BACI</name>
<dbReference type="Proteomes" id="UP001322664">
    <property type="component" value="Chromosome"/>
</dbReference>
<reference evidence="2 3" key="1">
    <citation type="submission" date="2023-09" db="EMBL/GenBank/DDBJ databases">
        <authorList>
            <person name="Page C.A."/>
            <person name="Perez-Diaz I.M."/>
        </authorList>
    </citation>
    <scope>NUCLEOTIDE SEQUENCE [LARGE SCALE GENOMIC DNA]</scope>
    <source>
        <strain evidence="2 3">Ll15</strain>
    </source>
</reference>
<dbReference type="EMBL" id="CP137624">
    <property type="protein sequence ID" value="WPK11347.1"/>
    <property type="molecule type" value="Genomic_DNA"/>
</dbReference>
<keyword evidence="1" id="KW-0732">Signal</keyword>
<feature type="signal peptide" evidence="1">
    <location>
        <begin position="1"/>
        <end position="21"/>
    </location>
</feature>
<evidence type="ECO:0000313" key="3">
    <source>
        <dbReference type="Proteomes" id="UP001322664"/>
    </source>
</evidence>
<proteinExistence type="predicted"/>